<dbReference type="CDD" id="cd00118">
    <property type="entry name" value="LysM"/>
    <property type="match status" value="1"/>
</dbReference>
<protein>
    <submittedName>
        <fullName evidence="5">Carbohydrate-binding module family 50 protein</fullName>
    </submittedName>
</protein>
<dbReference type="InterPro" id="IPR018392">
    <property type="entry name" value="LysM"/>
</dbReference>
<dbReference type="PROSITE" id="PS51782">
    <property type="entry name" value="LYSM"/>
    <property type="match status" value="1"/>
</dbReference>
<keyword evidence="6" id="KW-1185">Reference proteome</keyword>
<dbReference type="STRING" id="930089.W6XTI0"/>
<dbReference type="RefSeq" id="XP_007716748.1">
    <property type="nucleotide sequence ID" value="XM_007718558.1"/>
</dbReference>
<organism evidence="5 6">
    <name type="scientific">Cochliobolus carbonum (strain 26-R-13)</name>
    <name type="common">Maize leaf spot fungus</name>
    <name type="synonym">Bipolaris zeicola</name>
    <dbReference type="NCBI Taxonomy" id="930089"/>
    <lineage>
        <taxon>Eukaryota</taxon>
        <taxon>Fungi</taxon>
        <taxon>Dikarya</taxon>
        <taxon>Ascomycota</taxon>
        <taxon>Pezizomycotina</taxon>
        <taxon>Dothideomycetes</taxon>
        <taxon>Pleosporomycetidae</taxon>
        <taxon>Pleosporales</taxon>
        <taxon>Pleosporineae</taxon>
        <taxon>Pleosporaceae</taxon>
        <taxon>Bipolaris</taxon>
    </lineage>
</organism>
<dbReference type="Proteomes" id="UP000053841">
    <property type="component" value="Unassembled WGS sequence"/>
</dbReference>
<feature type="non-terminal residue" evidence="5">
    <location>
        <position position="1"/>
    </location>
</feature>
<keyword evidence="2" id="KW-0732">Signal</keyword>
<evidence type="ECO:0000313" key="6">
    <source>
        <dbReference type="Proteomes" id="UP000053841"/>
    </source>
</evidence>
<keyword evidence="1" id="KW-0147">Chitin-binding</keyword>
<dbReference type="eggNOG" id="ENOG502RMDD">
    <property type="taxonomic scope" value="Eukaryota"/>
</dbReference>
<evidence type="ECO:0000256" key="3">
    <source>
        <dbReference type="ARBA" id="ARBA00023026"/>
    </source>
</evidence>
<gene>
    <name evidence="5" type="ORF">COCCADRAFT_53237</name>
</gene>
<dbReference type="GO" id="GO:0008061">
    <property type="term" value="F:chitin binding"/>
    <property type="evidence" value="ECO:0007669"/>
    <property type="project" value="UniProtKB-KW"/>
</dbReference>
<dbReference type="HOGENOM" id="CLU_189335_2_0_1"/>
<dbReference type="InterPro" id="IPR052210">
    <property type="entry name" value="LysM1-like"/>
</dbReference>
<proteinExistence type="predicted"/>
<dbReference type="Gene3D" id="3.10.350.10">
    <property type="entry name" value="LysM domain"/>
    <property type="match status" value="1"/>
</dbReference>
<accession>W6XTI0</accession>
<dbReference type="SMART" id="SM00257">
    <property type="entry name" value="LysM"/>
    <property type="match status" value="1"/>
</dbReference>
<reference evidence="5 6" key="1">
    <citation type="journal article" date="2013" name="PLoS Genet.">
        <title>Comparative genome structure, secondary metabolite, and effector coding capacity across Cochliobolus pathogens.</title>
        <authorList>
            <person name="Condon B.J."/>
            <person name="Leng Y."/>
            <person name="Wu D."/>
            <person name="Bushley K.E."/>
            <person name="Ohm R.A."/>
            <person name="Otillar R."/>
            <person name="Martin J."/>
            <person name="Schackwitz W."/>
            <person name="Grimwood J."/>
            <person name="MohdZainudin N."/>
            <person name="Xue C."/>
            <person name="Wang R."/>
            <person name="Manning V.A."/>
            <person name="Dhillon B."/>
            <person name="Tu Z.J."/>
            <person name="Steffenson B.J."/>
            <person name="Salamov A."/>
            <person name="Sun H."/>
            <person name="Lowry S."/>
            <person name="LaButti K."/>
            <person name="Han J."/>
            <person name="Copeland A."/>
            <person name="Lindquist E."/>
            <person name="Barry K."/>
            <person name="Schmutz J."/>
            <person name="Baker S.E."/>
            <person name="Ciuffetti L.M."/>
            <person name="Grigoriev I.V."/>
            <person name="Zhong S."/>
            <person name="Turgeon B.G."/>
        </authorList>
    </citation>
    <scope>NUCLEOTIDE SEQUENCE [LARGE SCALE GENOMIC DNA]</scope>
    <source>
        <strain evidence="5 6">26-R-13</strain>
    </source>
</reference>
<sequence>PSPTQGGMVAGCRRFYFVQPGDGCWAIANSAGIALNDFYKWNPGAGSDCSNLWLDTWYCIGI</sequence>
<evidence type="ECO:0000313" key="5">
    <source>
        <dbReference type="EMBL" id="EUC28938.1"/>
    </source>
</evidence>
<dbReference type="SUPFAM" id="SSF54106">
    <property type="entry name" value="LysM domain"/>
    <property type="match status" value="1"/>
</dbReference>
<feature type="domain" description="LysM" evidence="4">
    <location>
        <begin position="14"/>
        <end position="60"/>
    </location>
</feature>
<dbReference type="InterPro" id="IPR036779">
    <property type="entry name" value="LysM_dom_sf"/>
</dbReference>
<keyword evidence="3" id="KW-0843">Virulence</keyword>
<dbReference type="PANTHER" id="PTHR34997:SF2">
    <property type="entry name" value="LYSM DOMAIN-CONTAINING PROTEIN-RELATED"/>
    <property type="match status" value="1"/>
</dbReference>
<dbReference type="PANTHER" id="PTHR34997">
    <property type="entry name" value="AM15"/>
    <property type="match status" value="1"/>
</dbReference>
<dbReference type="AlphaFoldDB" id="W6XTI0"/>
<dbReference type="EMBL" id="KI964777">
    <property type="protein sequence ID" value="EUC28938.1"/>
    <property type="molecule type" value="Genomic_DNA"/>
</dbReference>
<evidence type="ECO:0000256" key="1">
    <source>
        <dbReference type="ARBA" id="ARBA00022669"/>
    </source>
</evidence>
<dbReference type="Pfam" id="PF01476">
    <property type="entry name" value="LysM"/>
    <property type="match status" value="1"/>
</dbReference>
<dbReference type="OrthoDB" id="2281372at2759"/>
<evidence type="ECO:0000256" key="2">
    <source>
        <dbReference type="ARBA" id="ARBA00022729"/>
    </source>
</evidence>
<dbReference type="GeneID" id="19150074"/>
<evidence type="ECO:0000259" key="4">
    <source>
        <dbReference type="PROSITE" id="PS51782"/>
    </source>
</evidence>
<name>W6XTI0_COCC2</name>
<dbReference type="KEGG" id="bze:COCCADRAFT_53237"/>
<feature type="non-terminal residue" evidence="5">
    <location>
        <position position="62"/>
    </location>
</feature>